<dbReference type="InterPro" id="IPR050651">
    <property type="entry name" value="Plant_Cytochrome_P450_Monoox"/>
</dbReference>
<proteinExistence type="inferred from homology"/>
<dbReference type="PANTHER" id="PTHR47947">
    <property type="entry name" value="CYTOCHROME P450 82C3-RELATED"/>
    <property type="match status" value="1"/>
</dbReference>
<dbReference type="FunFam" id="1.10.630.10:FF:000081">
    <property type="entry name" value="Cytochrome P450 CYP81N5"/>
    <property type="match status" value="1"/>
</dbReference>
<evidence type="ECO:0000256" key="8">
    <source>
        <dbReference type="ARBA" id="ARBA00023004"/>
    </source>
</evidence>
<keyword evidence="9 11" id="KW-0503">Monooxygenase</keyword>
<evidence type="ECO:0000256" key="6">
    <source>
        <dbReference type="ARBA" id="ARBA00022989"/>
    </source>
</evidence>
<keyword evidence="6 12" id="KW-1133">Transmembrane helix</keyword>
<dbReference type="GO" id="GO:0016020">
    <property type="term" value="C:membrane"/>
    <property type="evidence" value="ECO:0007669"/>
    <property type="project" value="UniProtKB-SubCell"/>
</dbReference>
<sequence>MNLGLNTYPPSSGMAADSLTFVRFLLHALLLVVLLLLTLLFLRRQRQNHRLPPSPPSFPLLGHLHLLKPPIHRSLAAISSAQGPVVLLRFGYRSVLLVSSPTAAEECFTVHDVAFANRPRILAGKILGYDFTSVAWAPYGPLWRDLRRIMSVHLLSSGRLRASSDARAAEIRTLARTLFLQHGGGAPRRLDMKSTLFDLAVGIIERLVAPLAGDAPNQRRIVREIVTEGFRESAATANAGDYMPAFMRALAWRRSEKRLMRLHKKRDGFWGSLIEQHRERQRTQEEDGGGEGSKTVVNIMLSLQNSDPEHYTDDLIKGLIMAMFSAGTDTSSVTMEWAMSLLLSYPRVLEKAATELDVKVGHSRLVSEDDLPNLPYLICIINETQRLYPAAPLLVPHESSQDCTVAGFDVPAGTMLLVNAWAIHRDAAVWDEPGKFKPERFMEGGAAAAAEGYKFLPFGMGRRRCPGEGLAMRVVGLTLATFIQCFEWQNVSPEEELDMAEGPGLIMPKAKPLEAMYKPRRSMLPLLSQL</sequence>
<dbReference type="GO" id="GO:0004497">
    <property type="term" value="F:monooxygenase activity"/>
    <property type="evidence" value="ECO:0007669"/>
    <property type="project" value="UniProtKB-KW"/>
</dbReference>
<keyword evidence="10 12" id="KW-0472">Membrane</keyword>
<keyword evidence="7 11" id="KW-0560">Oxidoreductase</keyword>
<evidence type="ECO:0000256" key="3">
    <source>
        <dbReference type="ARBA" id="ARBA00022617"/>
    </source>
</evidence>
<dbReference type="CDD" id="cd20653">
    <property type="entry name" value="CYP81"/>
    <property type="match status" value="1"/>
</dbReference>
<dbReference type="GO" id="GO:0016705">
    <property type="term" value="F:oxidoreductase activity, acting on paired donors, with incorporation or reduction of molecular oxygen"/>
    <property type="evidence" value="ECO:0007669"/>
    <property type="project" value="InterPro"/>
</dbReference>
<dbReference type="GO" id="GO:0005506">
    <property type="term" value="F:iron ion binding"/>
    <property type="evidence" value="ECO:0007669"/>
    <property type="project" value="InterPro"/>
</dbReference>
<dbReference type="OrthoDB" id="1913883at2759"/>
<evidence type="ECO:0000313" key="13">
    <source>
        <dbReference type="EMBL" id="KAG6473107.1"/>
    </source>
</evidence>
<evidence type="ECO:0000256" key="4">
    <source>
        <dbReference type="ARBA" id="ARBA00022692"/>
    </source>
</evidence>
<comment type="similarity">
    <text evidence="2 11">Belongs to the cytochrome P450 family.</text>
</comment>
<dbReference type="PROSITE" id="PS00086">
    <property type="entry name" value="CYTOCHROME_P450"/>
    <property type="match status" value="1"/>
</dbReference>
<evidence type="ECO:0000256" key="12">
    <source>
        <dbReference type="SAM" id="Phobius"/>
    </source>
</evidence>
<evidence type="ECO:0008006" key="15">
    <source>
        <dbReference type="Google" id="ProtNLM"/>
    </source>
</evidence>
<dbReference type="GO" id="GO:0020037">
    <property type="term" value="F:heme binding"/>
    <property type="evidence" value="ECO:0007669"/>
    <property type="project" value="InterPro"/>
</dbReference>
<protein>
    <recommendedName>
        <fullName evidence="15">Isoflavone 2'-hydroxylase</fullName>
    </recommendedName>
</protein>
<dbReference type="Pfam" id="PF00067">
    <property type="entry name" value="p450"/>
    <property type="match status" value="1"/>
</dbReference>
<dbReference type="AlphaFoldDB" id="A0A8J5C5M2"/>
<evidence type="ECO:0000256" key="2">
    <source>
        <dbReference type="ARBA" id="ARBA00010617"/>
    </source>
</evidence>
<keyword evidence="4 12" id="KW-0812">Transmembrane</keyword>
<dbReference type="InterPro" id="IPR001128">
    <property type="entry name" value="Cyt_P450"/>
</dbReference>
<accession>A0A8J5C5M2</accession>
<evidence type="ECO:0000256" key="1">
    <source>
        <dbReference type="ARBA" id="ARBA00004167"/>
    </source>
</evidence>
<gene>
    <name evidence="13" type="ORF">ZIOFF_067014</name>
</gene>
<evidence type="ECO:0000256" key="9">
    <source>
        <dbReference type="ARBA" id="ARBA00023033"/>
    </source>
</evidence>
<comment type="subcellular location">
    <subcellularLocation>
        <location evidence="1">Membrane</location>
        <topology evidence="1">Single-pass membrane protein</topology>
    </subcellularLocation>
</comment>
<dbReference type="PANTHER" id="PTHR47947:SF62">
    <property type="entry name" value="CYTOCHROME P450, FAMILY 81, SUBFAMILY D, POLYPEPTIDE 5"/>
    <property type="match status" value="1"/>
</dbReference>
<dbReference type="EMBL" id="JACMSC010000019">
    <property type="protein sequence ID" value="KAG6473107.1"/>
    <property type="molecule type" value="Genomic_DNA"/>
</dbReference>
<evidence type="ECO:0000256" key="7">
    <source>
        <dbReference type="ARBA" id="ARBA00023002"/>
    </source>
</evidence>
<evidence type="ECO:0000313" key="14">
    <source>
        <dbReference type="Proteomes" id="UP000734854"/>
    </source>
</evidence>
<keyword evidence="8 11" id="KW-0408">Iron</keyword>
<keyword evidence="5 11" id="KW-0479">Metal-binding</keyword>
<evidence type="ECO:0000256" key="10">
    <source>
        <dbReference type="ARBA" id="ARBA00023136"/>
    </source>
</evidence>
<organism evidence="13 14">
    <name type="scientific">Zingiber officinale</name>
    <name type="common">Ginger</name>
    <name type="synonym">Amomum zingiber</name>
    <dbReference type="NCBI Taxonomy" id="94328"/>
    <lineage>
        <taxon>Eukaryota</taxon>
        <taxon>Viridiplantae</taxon>
        <taxon>Streptophyta</taxon>
        <taxon>Embryophyta</taxon>
        <taxon>Tracheophyta</taxon>
        <taxon>Spermatophyta</taxon>
        <taxon>Magnoliopsida</taxon>
        <taxon>Liliopsida</taxon>
        <taxon>Zingiberales</taxon>
        <taxon>Zingiberaceae</taxon>
        <taxon>Zingiber</taxon>
    </lineage>
</organism>
<evidence type="ECO:0000256" key="11">
    <source>
        <dbReference type="RuleBase" id="RU000461"/>
    </source>
</evidence>
<dbReference type="InterPro" id="IPR017972">
    <property type="entry name" value="Cyt_P450_CS"/>
</dbReference>
<name>A0A8J5C5M2_ZINOF</name>
<keyword evidence="14" id="KW-1185">Reference proteome</keyword>
<feature type="transmembrane region" description="Helical" evidence="12">
    <location>
        <begin position="20"/>
        <end position="42"/>
    </location>
</feature>
<dbReference type="Proteomes" id="UP000734854">
    <property type="component" value="Unassembled WGS sequence"/>
</dbReference>
<keyword evidence="3 11" id="KW-0349">Heme</keyword>
<evidence type="ECO:0000256" key="5">
    <source>
        <dbReference type="ARBA" id="ARBA00022723"/>
    </source>
</evidence>
<comment type="caution">
    <text evidence="13">The sequence shown here is derived from an EMBL/GenBank/DDBJ whole genome shotgun (WGS) entry which is preliminary data.</text>
</comment>
<reference evidence="13 14" key="1">
    <citation type="submission" date="2020-08" db="EMBL/GenBank/DDBJ databases">
        <title>Plant Genome Project.</title>
        <authorList>
            <person name="Zhang R.-G."/>
        </authorList>
    </citation>
    <scope>NUCLEOTIDE SEQUENCE [LARGE SCALE GENOMIC DNA]</scope>
    <source>
        <tissue evidence="13">Rhizome</tissue>
    </source>
</reference>